<name>A0A650D5L1_9CLOS</name>
<organism evidence="1">
    <name type="scientific">Areca palm velarivirus 1</name>
    <dbReference type="NCBI Taxonomy" id="1654603"/>
    <lineage>
        <taxon>Viruses</taxon>
        <taxon>Riboviria</taxon>
        <taxon>Orthornavirae</taxon>
        <taxon>Kitrinoviricota</taxon>
        <taxon>Alsuviricetes</taxon>
        <taxon>Martellivirales</taxon>
        <taxon>Closteroviridae</taxon>
        <taxon>Velarivirus</taxon>
        <taxon>Velarivirus arecae</taxon>
    </lineage>
</organism>
<protein>
    <submittedName>
        <fullName evidence="1">p26 protein</fullName>
    </submittedName>
</protein>
<reference evidence="1" key="1">
    <citation type="submission" date="2019-05" db="EMBL/GenBank/DDBJ databases">
        <title>Areca palm velarivirus 1 (APV1) is associated with yellow leaf disease (YLD) of Areca catechu in Hainan.</title>
        <authorList>
            <person name="Huang X."/>
        </authorList>
    </citation>
    <scope>NUCLEOTIDE SEQUENCE</scope>
    <source>
        <strain evidence="1">WNY</strain>
    </source>
</reference>
<dbReference type="EMBL" id="MK956940">
    <property type="protein sequence ID" value="QGR25682.1"/>
    <property type="molecule type" value="Genomic_RNA"/>
</dbReference>
<proteinExistence type="predicted"/>
<sequence>MEDLDTKVEIQLFVRLNEYLKPYITKNNLLNLTTEQLKIFSKKLYAICDLISQLDREEFCFENIAVVELIVNDLKYTEEEFEECTAITKKKVYKRDFVRRLESLQKLVDILILWRANELIDMELMTDFWNNSEHPIRYELFKIKFIYSLLEKHSILKTLDLKIELDNKHFKKFYRACCGYNFLDRTTLKSHYSNLNLSTKLSGIVDLDILGKIKL</sequence>
<evidence type="ECO:0000313" key="1">
    <source>
        <dbReference type="EMBL" id="QGR25682.1"/>
    </source>
</evidence>
<accession>A0A650D5L1</accession>